<dbReference type="WBParaSite" id="L893_g28834.t1">
    <property type="protein sequence ID" value="L893_g28834.t1"/>
    <property type="gene ID" value="L893_g28834"/>
</dbReference>
<dbReference type="Proteomes" id="UP000095287">
    <property type="component" value="Unplaced"/>
</dbReference>
<accession>A0A1I7ZQP8</accession>
<organism evidence="1 2">
    <name type="scientific">Steinernema glaseri</name>
    <dbReference type="NCBI Taxonomy" id="37863"/>
    <lineage>
        <taxon>Eukaryota</taxon>
        <taxon>Metazoa</taxon>
        <taxon>Ecdysozoa</taxon>
        <taxon>Nematoda</taxon>
        <taxon>Chromadorea</taxon>
        <taxon>Rhabditida</taxon>
        <taxon>Tylenchina</taxon>
        <taxon>Panagrolaimomorpha</taxon>
        <taxon>Strongyloidoidea</taxon>
        <taxon>Steinernematidae</taxon>
        <taxon>Steinernema</taxon>
    </lineage>
</organism>
<proteinExistence type="predicted"/>
<evidence type="ECO:0000313" key="2">
    <source>
        <dbReference type="WBParaSite" id="L893_g28834.t1"/>
    </source>
</evidence>
<name>A0A1I7ZQP8_9BILA</name>
<evidence type="ECO:0000313" key="1">
    <source>
        <dbReference type="Proteomes" id="UP000095287"/>
    </source>
</evidence>
<reference evidence="2" key="1">
    <citation type="submission" date="2016-11" db="UniProtKB">
        <authorList>
            <consortium name="WormBaseParasite"/>
        </authorList>
    </citation>
    <scope>IDENTIFICATION</scope>
</reference>
<sequence>MRYLPPPTHNRFWHNSSARRSPRPVNAAVQFQEDYISPSRACDERLHLPPICRFHPSHICLSFILSTISKTPSSRHIFICIACMFISSISRLSAMC</sequence>
<dbReference type="AlphaFoldDB" id="A0A1I7ZQP8"/>
<protein>
    <submittedName>
        <fullName evidence="2">Uncharacterized protein</fullName>
    </submittedName>
</protein>
<keyword evidence="1" id="KW-1185">Reference proteome</keyword>